<dbReference type="InterPro" id="IPR036047">
    <property type="entry name" value="F-box-like_dom_sf"/>
</dbReference>
<gene>
    <name evidence="2" type="ORF">SLEP1_g10914</name>
</gene>
<protein>
    <recommendedName>
        <fullName evidence="1">F-box domain-containing protein</fullName>
    </recommendedName>
</protein>
<sequence length="195" mass="22180">MDRLSQLPDSVIQHILSLTDAESVVQTCILSKRWTNIWRHVHTLNLFSIPFKSLCDFRRFIAHALRHCETSSDVLAISMELGLSVYEGWNVVIDAPRLTTFKLENLEPLLLSINNSPLLDKVIVSVPHLIFKAEGKNGELFLLVTNMLWEFSNAMSLAVSSDIIKSLKVKGYKPTFALRTTDEVLRFKRSTSEVH</sequence>
<dbReference type="EMBL" id="BPVZ01000012">
    <property type="protein sequence ID" value="GKU97831.1"/>
    <property type="molecule type" value="Genomic_DNA"/>
</dbReference>
<comment type="caution">
    <text evidence="2">The sequence shown here is derived from an EMBL/GenBank/DDBJ whole genome shotgun (WGS) entry which is preliminary data.</text>
</comment>
<dbReference type="Pfam" id="PF00646">
    <property type="entry name" value="F-box"/>
    <property type="match status" value="1"/>
</dbReference>
<dbReference type="Proteomes" id="UP001054252">
    <property type="component" value="Unassembled WGS sequence"/>
</dbReference>
<proteinExistence type="predicted"/>
<dbReference type="SUPFAM" id="SSF81383">
    <property type="entry name" value="F-box domain"/>
    <property type="match status" value="1"/>
</dbReference>
<dbReference type="PANTHER" id="PTHR34223:SF51">
    <property type="entry name" value="OS06G0556300 PROTEIN"/>
    <property type="match status" value="1"/>
</dbReference>
<dbReference type="PROSITE" id="PS50181">
    <property type="entry name" value="FBOX"/>
    <property type="match status" value="1"/>
</dbReference>
<evidence type="ECO:0000313" key="2">
    <source>
        <dbReference type="EMBL" id="GKU97831.1"/>
    </source>
</evidence>
<evidence type="ECO:0000259" key="1">
    <source>
        <dbReference type="PROSITE" id="PS50181"/>
    </source>
</evidence>
<feature type="domain" description="F-box" evidence="1">
    <location>
        <begin position="1"/>
        <end position="54"/>
    </location>
</feature>
<dbReference type="InterPro" id="IPR001810">
    <property type="entry name" value="F-box_dom"/>
</dbReference>
<name>A0AAV5II46_9ROSI</name>
<evidence type="ECO:0000313" key="3">
    <source>
        <dbReference type="Proteomes" id="UP001054252"/>
    </source>
</evidence>
<dbReference type="Gene3D" id="1.20.1280.50">
    <property type="match status" value="1"/>
</dbReference>
<organism evidence="2 3">
    <name type="scientific">Rubroshorea leprosula</name>
    <dbReference type="NCBI Taxonomy" id="152421"/>
    <lineage>
        <taxon>Eukaryota</taxon>
        <taxon>Viridiplantae</taxon>
        <taxon>Streptophyta</taxon>
        <taxon>Embryophyta</taxon>
        <taxon>Tracheophyta</taxon>
        <taxon>Spermatophyta</taxon>
        <taxon>Magnoliopsida</taxon>
        <taxon>eudicotyledons</taxon>
        <taxon>Gunneridae</taxon>
        <taxon>Pentapetalae</taxon>
        <taxon>rosids</taxon>
        <taxon>malvids</taxon>
        <taxon>Malvales</taxon>
        <taxon>Dipterocarpaceae</taxon>
        <taxon>Rubroshorea</taxon>
    </lineage>
</organism>
<dbReference type="InterPro" id="IPR053197">
    <property type="entry name" value="F-box_SCFL_complex_component"/>
</dbReference>
<reference evidence="2 3" key="1">
    <citation type="journal article" date="2021" name="Commun. Biol.">
        <title>The genome of Shorea leprosula (Dipterocarpaceae) highlights the ecological relevance of drought in aseasonal tropical rainforests.</title>
        <authorList>
            <person name="Ng K.K.S."/>
            <person name="Kobayashi M.J."/>
            <person name="Fawcett J.A."/>
            <person name="Hatakeyama M."/>
            <person name="Paape T."/>
            <person name="Ng C.H."/>
            <person name="Ang C.C."/>
            <person name="Tnah L.H."/>
            <person name="Lee C.T."/>
            <person name="Nishiyama T."/>
            <person name="Sese J."/>
            <person name="O'Brien M.J."/>
            <person name="Copetti D."/>
            <person name="Mohd Noor M.I."/>
            <person name="Ong R.C."/>
            <person name="Putra M."/>
            <person name="Sireger I.Z."/>
            <person name="Indrioko S."/>
            <person name="Kosugi Y."/>
            <person name="Izuno A."/>
            <person name="Isagi Y."/>
            <person name="Lee S.L."/>
            <person name="Shimizu K.K."/>
        </authorList>
    </citation>
    <scope>NUCLEOTIDE SEQUENCE [LARGE SCALE GENOMIC DNA]</scope>
    <source>
        <strain evidence="2">214</strain>
    </source>
</reference>
<dbReference type="PANTHER" id="PTHR34223">
    <property type="entry name" value="OS11G0201299 PROTEIN"/>
    <property type="match status" value="1"/>
</dbReference>
<dbReference type="AlphaFoldDB" id="A0AAV5II46"/>
<accession>A0AAV5II46</accession>
<keyword evidence="3" id="KW-1185">Reference proteome</keyword>